<evidence type="ECO:0000313" key="2">
    <source>
        <dbReference type="Proteomes" id="UP000092125"/>
    </source>
</evidence>
<evidence type="ECO:0000313" key="1">
    <source>
        <dbReference type="EMBL" id="OBU61742.1"/>
    </source>
</evidence>
<dbReference type="AlphaFoldDB" id="A0AAP7GS67"/>
<sequence>MGRSIGGGDWNGKPTEADLRGAARTFVLPSGFPPADVQMLQKVTFLAVVFDAELESDPEQVAAFFLKQAAENKWQVKMDRQQTEYRLMVFCDGRLARSVELTVKGRIVKLYGGIYWESNRNSDMYCSTALQ</sequence>
<accession>A0AAP7GS67</accession>
<dbReference type="EMBL" id="LYVI01000005">
    <property type="protein sequence ID" value="OBU61742.1"/>
    <property type="molecule type" value="Genomic_DNA"/>
</dbReference>
<protein>
    <submittedName>
        <fullName evidence="1">Uncharacterized protein</fullName>
    </submittedName>
</protein>
<comment type="caution">
    <text evidence="1">The sequence shown here is derived from an EMBL/GenBank/DDBJ whole genome shotgun (WGS) entry which is preliminary data.</text>
</comment>
<organism evidence="1 2">
    <name type="scientific">Stenotrophomonas maltophilia</name>
    <name type="common">Pseudomonas maltophilia</name>
    <name type="synonym">Xanthomonas maltophilia</name>
    <dbReference type="NCBI Taxonomy" id="40324"/>
    <lineage>
        <taxon>Bacteria</taxon>
        <taxon>Pseudomonadati</taxon>
        <taxon>Pseudomonadota</taxon>
        <taxon>Gammaproteobacteria</taxon>
        <taxon>Lysobacterales</taxon>
        <taxon>Lysobacteraceae</taxon>
        <taxon>Stenotrophomonas</taxon>
        <taxon>Stenotrophomonas maltophilia group</taxon>
    </lineage>
</organism>
<gene>
    <name evidence="1" type="ORF">A9K56_10245</name>
</gene>
<proteinExistence type="predicted"/>
<reference evidence="1 2" key="1">
    <citation type="submission" date="2016-05" db="EMBL/GenBank/DDBJ databases">
        <title>Draft Genome Sequences of Stenotrophomonas maltophilia Strains Sm32COP, Sm41DVV, Sm46PAILV, SmF3, SmF22, SmSOFb1 and SmCVFa1, Isolated from Different Manures, in France.</title>
        <authorList>
            <person name="Nazaret S."/>
            <person name="Bodilis J."/>
        </authorList>
    </citation>
    <scope>NUCLEOTIDE SEQUENCE [LARGE SCALE GENOMIC DNA]</scope>
    <source>
        <strain evidence="1 2">Sm41DVV</strain>
    </source>
</reference>
<dbReference type="Proteomes" id="UP000092125">
    <property type="component" value="Unassembled WGS sequence"/>
</dbReference>
<name>A0AAP7GS67_STEMA</name>